<organism evidence="1 2">
    <name type="scientific">Hondaea fermentalgiana</name>
    <dbReference type="NCBI Taxonomy" id="2315210"/>
    <lineage>
        <taxon>Eukaryota</taxon>
        <taxon>Sar</taxon>
        <taxon>Stramenopiles</taxon>
        <taxon>Bigyra</taxon>
        <taxon>Labyrinthulomycetes</taxon>
        <taxon>Thraustochytrida</taxon>
        <taxon>Thraustochytriidae</taxon>
        <taxon>Hondaea</taxon>
    </lineage>
</organism>
<dbReference type="Proteomes" id="UP000241890">
    <property type="component" value="Unassembled WGS sequence"/>
</dbReference>
<name>A0A2R5GBS9_9STRA</name>
<reference evidence="1 2" key="1">
    <citation type="submission" date="2017-12" db="EMBL/GenBank/DDBJ databases">
        <title>Sequencing, de novo assembly and annotation of complete genome of a new Thraustochytrid species, strain FCC1311.</title>
        <authorList>
            <person name="Sedici K."/>
            <person name="Godart F."/>
            <person name="Aiese Cigliano R."/>
            <person name="Sanseverino W."/>
            <person name="Barakat M."/>
            <person name="Ortet P."/>
            <person name="Marechal E."/>
            <person name="Cagnac O."/>
            <person name="Amato A."/>
        </authorList>
    </citation>
    <scope>NUCLEOTIDE SEQUENCE [LARGE SCALE GENOMIC DNA]</scope>
</reference>
<dbReference type="EMBL" id="BEYU01000041">
    <property type="protein sequence ID" value="GBG28456.1"/>
    <property type="molecule type" value="Genomic_DNA"/>
</dbReference>
<evidence type="ECO:0000313" key="2">
    <source>
        <dbReference type="Proteomes" id="UP000241890"/>
    </source>
</evidence>
<gene>
    <name evidence="1" type="ORF">FCC1311_046792</name>
</gene>
<evidence type="ECO:0000313" key="1">
    <source>
        <dbReference type="EMBL" id="GBG28456.1"/>
    </source>
</evidence>
<proteinExistence type="predicted"/>
<keyword evidence="2" id="KW-1185">Reference proteome</keyword>
<sequence>MDKYSRAVQDRVVASLPEGKEQERGEACFKTASRCFTEVSKCISANGPCARKHFLKGARTACGPIATEEFKKHAEYCQTQCEASALGMKGSTLEMQRRVKGDDAPEVSEIPQGRKAPDTITNPAKIKEWHRCVTGCQSSKAVESEAYTKCYEDYLLRAMADCSMEKCRSKLLACKEKRCDPLYED</sequence>
<comment type="caution">
    <text evidence="1">The sequence shown here is derived from an EMBL/GenBank/DDBJ whole genome shotgun (WGS) entry which is preliminary data.</text>
</comment>
<protein>
    <submittedName>
        <fullName evidence="1">Uncharacterized protein</fullName>
    </submittedName>
</protein>
<dbReference type="AlphaFoldDB" id="A0A2R5GBS9"/>
<accession>A0A2R5GBS9</accession>
<dbReference type="InParanoid" id="A0A2R5GBS9"/>